<dbReference type="PANTHER" id="PTHR36984">
    <property type="entry name" value="CRISPR-ASSOCIATED ENDORIBONUCLEASE CAS6 1"/>
    <property type="match status" value="1"/>
</dbReference>
<dbReference type="GO" id="GO:0003723">
    <property type="term" value="F:RNA binding"/>
    <property type="evidence" value="ECO:0007669"/>
    <property type="project" value="UniProtKB-KW"/>
</dbReference>
<dbReference type="Gene3D" id="3.30.70.1890">
    <property type="match status" value="1"/>
</dbReference>
<evidence type="ECO:0000256" key="4">
    <source>
        <dbReference type="PIRSR" id="PIRSR005054-1"/>
    </source>
</evidence>
<dbReference type="Proteomes" id="UP000886101">
    <property type="component" value="Unassembled WGS sequence"/>
</dbReference>
<dbReference type="InterPro" id="IPR049435">
    <property type="entry name" value="Cas_Cas6_C"/>
</dbReference>
<dbReference type="NCBIfam" id="TIGR01877">
    <property type="entry name" value="cas_cas6"/>
    <property type="match status" value="1"/>
</dbReference>
<evidence type="ECO:0000256" key="5">
    <source>
        <dbReference type="PIRSR" id="PIRSR005054-50"/>
    </source>
</evidence>
<feature type="domain" description="CRISPR associated protein Cas6 C-terminal" evidence="6">
    <location>
        <begin position="126"/>
        <end position="230"/>
    </location>
</feature>
<comment type="caution">
    <text evidence="7">The sequence shown here is derived from an EMBL/GenBank/DDBJ whole genome shotgun (WGS) entry which is preliminary data.</text>
</comment>
<dbReference type="CDD" id="cd21140">
    <property type="entry name" value="Cas6_I-like"/>
    <property type="match status" value="1"/>
</dbReference>
<dbReference type="Gene3D" id="3.30.70.1900">
    <property type="match status" value="1"/>
</dbReference>
<evidence type="ECO:0000256" key="3">
    <source>
        <dbReference type="ARBA" id="ARBA00023118"/>
    </source>
</evidence>
<dbReference type="EMBL" id="DROK01000177">
    <property type="protein sequence ID" value="HHI97433.1"/>
    <property type="molecule type" value="Genomic_DNA"/>
</dbReference>
<evidence type="ECO:0000256" key="1">
    <source>
        <dbReference type="ARBA" id="ARBA00005937"/>
    </source>
</evidence>
<dbReference type="InterPro" id="IPR010156">
    <property type="entry name" value="CRISPR-assoc_prot_Cas6"/>
</dbReference>
<dbReference type="GO" id="GO:0016788">
    <property type="term" value="F:hydrolase activity, acting on ester bonds"/>
    <property type="evidence" value="ECO:0007669"/>
    <property type="project" value="InterPro"/>
</dbReference>
<dbReference type="PIRSF" id="PIRSF005054">
    <property type="entry name" value="PF1131"/>
    <property type="match status" value="1"/>
</dbReference>
<dbReference type="Pfam" id="PF01881">
    <property type="entry name" value="Cas_Cas6_C"/>
    <property type="match status" value="1"/>
</dbReference>
<dbReference type="AlphaFoldDB" id="A0A7V5P0L0"/>
<evidence type="ECO:0000259" key="6">
    <source>
        <dbReference type="Pfam" id="PF01881"/>
    </source>
</evidence>
<comment type="similarity">
    <text evidence="1">Belongs to the CRISPR-associated protein Cas6/Cse3/CasE family.</text>
</comment>
<feature type="site" description="Transition state stabilizer" evidence="4">
    <location>
        <position position="53"/>
    </location>
</feature>
<dbReference type="PANTHER" id="PTHR36984:SF1">
    <property type="entry name" value="CRISPR-ASSOCIATED ENDORIBONUCLEASE CAS6 1"/>
    <property type="match status" value="1"/>
</dbReference>
<dbReference type="InterPro" id="IPR045747">
    <property type="entry name" value="CRISPR-assoc_prot_Cas6_N_sf"/>
</dbReference>
<evidence type="ECO:0000313" key="7">
    <source>
        <dbReference type="EMBL" id="HHI97433.1"/>
    </source>
</evidence>
<protein>
    <submittedName>
        <fullName evidence="7">CRISPR-associated endoribonuclease Cas6</fullName>
    </submittedName>
</protein>
<evidence type="ECO:0000256" key="2">
    <source>
        <dbReference type="ARBA" id="ARBA00022884"/>
    </source>
</evidence>
<organism evidence="7">
    <name type="scientific">Thermodesulfatator atlanticus</name>
    <dbReference type="NCBI Taxonomy" id="501497"/>
    <lineage>
        <taxon>Bacteria</taxon>
        <taxon>Pseudomonadati</taxon>
        <taxon>Thermodesulfobacteriota</taxon>
        <taxon>Thermodesulfobacteria</taxon>
        <taxon>Thermodesulfobacteriales</taxon>
        <taxon>Thermodesulfatatoraceae</taxon>
        <taxon>Thermodesulfatator</taxon>
    </lineage>
</organism>
<feature type="active site" description="Proton donor" evidence="5">
    <location>
        <position position="41"/>
    </location>
</feature>
<feature type="active site" description="Proton acceptor" evidence="5">
    <location>
        <position position="29"/>
    </location>
</feature>
<reference evidence="7" key="1">
    <citation type="journal article" date="2020" name="mSystems">
        <title>Genome- and Community-Level Interaction Insights into Carbon Utilization and Element Cycling Functions of Hydrothermarchaeota in Hydrothermal Sediment.</title>
        <authorList>
            <person name="Zhou Z."/>
            <person name="Liu Y."/>
            <person name="Xu W."/>
            <person name="Pan J."/>
            <person name="Luo Z.H."/>
            <person name="Li M."/>
        </authorList>
    </citation>
    <scope>NUCLEOTIDE SEQUENCE [LARGE SCALE GENOMIC DNA]</scope>
    <source>
        <strain evidence="7">HyVt-533</strain>
    </source>
</reference>
<dbReference type="Pfam" id="PF21350">
    <property type="entry name" value="Cas6_I-A"/>
    <property type="match status" value="1"/>
</dbReference>
<proteinExistence type="inferred from homology"/>
<dbReference type="GO" id="GO:0051607">
    <property type="term" value="P:defense response to virus"/>
    <property type="evidence" value="ECO:0007669"/>
    <property type="project" value="UniProtKB-KW"/>
</dbReference>
<sequence length="230" mass="26516">MRISLFFKPTCEELILPVHYNHLVQAFIYASLDEALARFYHDQGYAYGKRRYKLFTFSRLLARKRCFIPEGRKIAFSGRICLKIGAVDERLLESLATYLVRRGCFRLGNTLCELEAVEVEMPVVPEGPVTVRALSPITIYSTLETPEGRKKTYFYAPFEEEFSQKIGENLWRKAKALGEGVEPPPLNGGYIRPLKVSKKNEAIVNFKGYWIKGWTGLYELNLPRPYFELA</sequence>
<accession>A0A7V5P0L0</accession>
<name>A0A7V5P0L0_9BACT</name>
<keyword evidence="3" id="KW-0051">Antiviral defense</keyword>
<keyword evidence="2" id="KW-0694">RNA-binding</keyword>
<gene>
    <name evidence="7" type="primary">cas6</name>
    <name evidence="7" type="ORF">ENJ96_06235</name>
</gene>
<feature type="non-terminal residue" evidence="7">
    <location>
        <position position="230"/>
    </location>
</feature>